<gene>
    <name evidence="1" type="ORF">V6256_09800</name>
</gene>
<proteinExistence type="predicted"/>
<evidence type="ECO:0000313" key="2">
    <source>
        <dbReference type="Proteomes" id="UP001369082"/>
    </source>
</evidence>
<keyword evidence="2" id="KW-1185">Reference proteome</keyword>
<sequence>MSLCYEVAIFDVAESNIARVIEVSLLLFKEINADTELILDYKILQKTNAAEQLCWQLTWRDQEAVKFVAERWSSYPSTPALEALVGEKHYYGHFSSLI</sequence>
<accession>A0ABU9GRK2</accession>
<reference evidence="1 2" key="1">
    <citation type="submission" date="2024-02" db="EMBL/GenBank/DDBJ databases">
        <title>Bacteria isolated from the canopy kelp, Nereocystis luetkeana.</title>
        <authorList>
            <person name="Pfister C.A."/>
            <person name="Younker I.T."/>
            <person name="Light S.H."/>
        </authorList>
    </citation>
    <scope>NUCLEOTIDE SEQUENCE [LARGE SCALE GENOMIC DNA]</scope>
    <source>
        <strain evidence="1 2">TI.1.05</strain>
    </source>
</reference>
<evidence type="ECO:0000313" key="1">
    <source>
        <dbReference type="EMBL" id="MEL0629902.1"/>
    </source>
</evidence>
<organism evidence="1 2">
    <name type="scientific">Psychromonas aquatilis</name>
    <dbReference type="NCBI Taxonomy" id="2005072"/>
    <lineage>
        <taxon>Bacteria</taxon>
        <taxon>Pseudomonadati</taxon>
        <taxon>Pseudomonadota</taxon>
        <taxon>Gammaproteobacteria</taxon>
        <taxon>Alteromonadales</taxon>
        <taxon>Psychromonadaceae</taxon>
        <taxon>Psychromonas</taxon>
    </lineage>
</organism>
<protein>
    <recommendedName>
        <fullName evidence="3">Antibiotic biosynthesis monooxygenase</fullName>
    </recommendedName>
</protein>
<evidence type="ECO:0008006" key="3">
    <source>
        <dbReference type="Google" id="ProtNLM"/>
    </source>
</evidence>
<dbReference type="RefSeq" id="WP_341598035.1">
    <property type="nucleotide sequence ID" value="NZ_JBAKAZ010000034.1"/>
</dbReference>
<dbReference type="Proteomes" id="UP001369082">
    <property type="component" value="Unassembled WGS sequence"/>
</dbReference>
<dbReference type="EMBL" id="JBAKAZ010000034">
    <property type="protein sequence ID" value="MEL0629902.1"/>
    <property type="molecule type" value="Genomic_DNA"/>
</dbReference>
<comment type="caution">
    <text evidence="1">The sequence shown here is derived from an EMBL/GenBank/DDBJ whole genome shotgun (WGS) entry which is preliminary data.</text>
</comment>
<name>A0ABU9GRK2_9GAMM</name>